<evidence type="ECO:0000256" key="2">
    <source>
        <dbReference type="ARBA" id="ARBA00022475"/>
    </source>
</evidence>
<reference evidence="9" key="1">
    <citation type="submission" date="2021-03" db="EMBL/GenBank/DDBJ databases">
        <title>Actinotalea soli sp. nov., isolated from soil.</title>
        <authorList>
            <person name="Ping W."/>
            <person name="Zhang J."/>
        </authorList>
    </citation>
    <scope>NUCLEOTIDE SEQUENCE</scope>
    <source>
        <strain evidence="9">BY-33</strain>
    </source>
</reference>
<protein>
    <submittedName>
        <fullName evidence="9">ABC transporter permease</fullName>
    </submittedName>
</protein>
<keyword evidence="3 7" id="KW-0812">Transmembrane</keyword>
<accession>A0A939LUM8</accession>
<dbReference type="GO" id="GO:0005886">
    <property type="term" value="C:plasma membrane"/>
    <property type="evidence" value="ECO:0007669"/>
    <property type="project" value="UniProtKB-SubCell"/>
</dbReference>
<dbReference type="RefSeq" id="WP_208055291.1">
    <property type="nucleotide sequence ID" value="NZ_JAGEMK010000003.1"/>
</dbReference>
<dbReference type="GO" id="GO:0022857">
    <property type="term" value="F:transmembrane transporter activity"/>
    <property type="evidence" value="ECO:0007669"/>
    <property type="project" value="TreeGrafter"/>
</dbReference>
<proteinExistence type="inferred from homology"/>
<keyword evidence="5 7" id="KW-0472">Membrane</keyword>
<evidence type="ECO:0000256" key="1">
    <source>
        <dbReference type="ARBA" id="ARBA00004651"/>
    </source>
</evidence>
<evidence type="ECO:0000256" key="4">
    <source>
        <dbReference type="ARBA" id="ARBA00022989"/>
    </source>
</evidence>
<evidence type="ECO:0000256" key="3">
    <source>
        <dbReference type="ARBA" id="ARBA00022692"/>
    </source>
</evidence>
<evidence type="ECO:0000256" key="5">
    <source>
        <dbReference type="ARBA" id="ARBA00023136"/>
    </source>
</evidence>
<evidence type="ECO:0000313" key="9">
    <source>
        <dbReference type="EMBL" id="MBO1751607.1"/>
    </source>
</evidence>
<feature type="transmembrane region" description="Helical" evidence="7">
    <location>
        <begin position="719"/>
        <end position="744"/>
    </location>
</feature>
<feature type="domain" description="ABC3 transporter permease C-terminal" evidence="8">
    <location>
        <begin position="274"/>
        <end position="390"/>
    </location>
</feature>
<dbReference type="AlphaFoldDB" id="A0A939LUM8"/>
<name>A0A939LUM8_9CELL</name>
<sequence length="847" mass="85620">MTRVALRGIRSHLGRFLLSVLAVLLGVAFVAGTFSLRTMMSSTFSELVETSTVGDAYVRGAEQIAAAASADMAAVRTGVPLDLVEEVAAVDGIGTALPEITGPIVLVGADGTAVAAGNGPPSFALALHPEEPSTELVAGRAPTGLGEVALETATLEASGLAVGDSAQVVLGGELTPVDVVGEVSFGAPVAGATIVFLDPVTATEVFAPEGLVTSIAVYAEGDLDEEAVVERLRAALGPTLDGLDAEVATGEAVRDETRAQVEQILGFVSTFLLVFAAIALFVGAFIIANTFQMTVRQRQREFAMLRAIGASPAQVFTSILVQALVVGMLGSALGVGAGVGLVAGLREVFARMGMELSGQIPLDGFTVLVSVLIGTVVSVAAAAVPARRAALTPPVEAMRDDVAAHDRGSVIRAVVGGLLLAGGVAAVAVATLGELDEPGMLLGAGAAGVVIGTLLLAPTVVPAALRVLAAPAVLALRPLGGLARGNVTRNPRRTASTAGALMIGMALVGAAAVLATSTQASTRAIVENESTADLLLQSATMAVPAEAAREVGEVDGVGAADLLEVATVTVDGDARTAIGVEAGIFTRALDITVVEGALESLADGEVAVQRGTAEDEGWAVGDELEVRGAAGTLSLTVGAIIDSRAIGVPLVLAQEQYGELVPAGQSVIDSVFITLATGAEVEEVRAAITEVITPYVVVTVLDNEEFADQIADQVDQILVILYALLGLSIVIAVLGIVNTLALSIAERTREIGLLRAVGLGRFQLATVVTIESVLTAVFGTLLGVGIGVGLAATLPTVYADEGLTTLVVPWSQLGVVLGLAVVVGVLAAVWPAVRAARLDVLDAVSYE</sequence>
<gene>
    <name evidence="9" type="ORF">J4G33_07285</name>
</gene>
<evidence type="ECO:0000256" key="7">
    <source>
        <dbReference type="SAM" id="Phobius"/>
    </source>
</evidence>
<feature type="transmembrane region" description="Helical" evidence="7">
    <location>
        <begin position="439"/>
        <end position="457"/>
    </location>
</feature>
<keyword evidence="2" id="KW-1003">Cell membrane</keyword>
<comment type="subcellular location">
    <subcellularLocation>
        <location evidence="1">Cell membrane</location>
        <topology evidence="1">Multi-pass membrane protein</topology>
    </subcellularLocation>
</comment>
<dbReference type="InterPro" id="IPR003838">
    <property type="entry name" value="ABC3_permease_C"/>
</dbReference>
<feature type="domain" description="ABC3 transporter permease C-terminal" evidence="8">
    <location>
        <begin position="724"/>
        <end position="839"/>
    </location>
</feature>
<dbReference type="EMBL" id="JAGEMK010000003">
    <property type="protein sequence ID" value="MBO1751607.1"/>
    <property type="molecule type" value="Genomic_DNA"/>
</dbReference>
<dbReference type="PANTHER" id="PTHR30572">
    <property type="entry name" value="MEMBRANE COMPONENT OF TRANSPORTER-RELATED"/>
    <property type="match status" value="1"/>
</dbReference>
<keyword evidence="10" id="KW-1185">Reference proteome</keyword>
<comment type="similarity">
    <text evidence="6">Belongs to the ABC-4 integral membrane protein family.</text>
</comment>
<dbReference type="InterPro" id="IPR050250">
    <property type="entry name" value="Macrolide_Exporter_MacB"/>
</dbReference>
<dbReference type="PANTHER" id="PTHR30572:SF4">
    <property type="entry name" value="ABC TRANSPORTER PERMEASE YTRF"/>
    <property type="match status" value="1"/>
</dbReference>
<dbReference type="Pfam" id="PF02687">
    <property type="entry name" value="FtsX"/>
    <property type="match status" value="2"/>
</dbReference>
<feature type="transmembrane region" description="Helical" evidence="7">
    <location>
        <begin position="495"/>
        <end position="515"/>
    </location>
</feature>
<dbReference type="Proteomes" id="UP000664209">
    <property type="component" value="Unassembled WGS sequence"/>
</dbReference>
<feature type="transmembrane region" description="Helical" evidence="7">
    <location>
        <begin position="810"/>
        <end position="833"/>
    </location>
</feature>
<feature type="transmembrane region" description="Helical" evidence="7">
    <location>
        <begin position="365"/>
        <end position="390"/>
    </location>
</feature>
<keyword evidence="4 7" id="KW-1133">Transmembrane helix</keyword>
<comment type="caution">
    <text evidence="9">The sequence shown here is derived from an EMBL/GenBank/DDBJ whole genome shotgun (WGS) entry which is preliminary data.</text>
</comment>
<feature type="transmembrane region" description="Helical" evidence="7">
    <location>
        <begin position="327"/>
        <end position="345"/>
    </location>
</feature>
<evidence type="ECO:0000256" key="6">
    <source>
        <dbReference type="ARBA" id="ARBA00038076"/>
    </source>
</evidence>
<feature type="transmembrane region" description="Helical" evidence="7">
    <location>
        <begin position="264"/>
        <end position="291"/>
    </location>
</feature>
<evidence type="ECO:0000259" key="8">
    <source>
        <dbReference type="Pfam" id="PF02687"/>
    </source>
</evidence>
<evidence type="ECO:0000313" key="10">
    <source>
        <dbReference type="Proteomes" id="UP000664209"/>
    </source>
</evidence>
<feature type="transmembrane region" description="Helical" evidence="7">
    <location>
        <begin position="410"/>
        <end position="432"/>
    </location>
</feature>
<feature type="transmembrane region" description="Helical" evidence="7">
    <location>
        <begin position="764"/>
        <end position="790"/>
    </location>
</feature>
<organism evidence="9 10">
    <name type="scientific">Actinotalea soli</name>
    <dbReference type="NCBI Taxonomy" id="2819234"/>
    <lineage>
        <taxon>Bacteria</taxon>
        <taxon>Bacillati</taxon>
        <taxon>Actinomycetota</taxon>
        <taxon>Actinomycetes</taxon>
        <taxon>Micrococcales</taxon>
        <taxon>Cellulomonadaceae</taxon>
        <taxon>Actinotalea</taxon>
    </lineage>
</organism>